<gene>
    <name evidence="1" type="ORF">NAEGRDRAFT_44983</name>
</gene>
<reference evidence="1 2" key="1">
    <citation type="journal article" date="2010" name="Cell">
        <title>The genome of Naegleria gruberi illuminates early eukaryotic versatility.</title>
        <authorList>
            <person name="Fritz-Laylin L.K."/>
            <person name="Prochnik S.E."/>
            <person name="Ginger M.L."/>
            <person name="Dacks J.B."/>
            <person name="Carpenter M.L."/>
            <person name="Field M.C."/>
            <person name="Kuo A."/>
            <person name="Paredez A."/>
            <person name="Chapman J."/>
            <person name="Pham J."/>
            <person name="Shu S."/>
            <person name="Neupane R."/>
            <person name="Cipriano M."/>
            <person name="Mancuso J."/>
            <person name="Tu H."/>
            <person name="Salamov A."/>
            <person name="Lindquist E."/>
            <person name="Shapiro H."/>
            <person name="Lucas S."/>
            <person name="Grigoriev I.V."/>
            <person name="Cande W.Z."/>
            <person name="Fulton C."/>
            <person name="Rokhsar D.S."/>
            <person name="Dawson S.C."/>
        </authorList>
    </citation>
    <scope>NUCLEOTIDE SEQUENCE [LARGE SCALE GENOMIC DNA]</scope>
    <source>
        <strain evidence="1 2">NEG-M</strain>
    </source>
</reference>
<organism evidence="2">
    <name type="scientific">Naegleria gruberi</name>
    <name type="common">Amoeba</name>
    <dbReference type="NCBI Taxonomy" id="5762"/>
    <lineage>
        <taxon>Eukaryota</taxon>
        <taxon>Discoba</taxon>
        <taxon>Heterolobosea</taxon>
        <taxon>Tetramitia</taxon>
        <taxon>Eutetramitia</taxon>
        <taxon>Vahlkampfiidae</taxon>
        <taxon>Naegleria</taxon>
    </lineage>
</organism>
<dbReference type="OMA" id="RKEQIMI"/>
<dbReference type="VEuPathDB" id="AmoebaDB:NAEGRDRAFT_44983"/>
<proteinExistence type="predicted"/>
<protein>
    <submittedName>
        <fullName evidence="1">Predicted protein</fullName>
    </submittedName>
</protein>
<dbReference type="KEGG" id="ngr:NAEGRDRAFT_44983"/>
<dbReference type="OrthoDB" id="10254984at2759"/>
<dbReference type="RefSeq" id="XP_002683408.1">
    <property type="nucleotide sequence ID" value="XM_002683362.1"/>
</dbReference>
<accession>D2UXN3</accession>
<evidence type="ECO:0000313" key="2">
    <source>
        <dbReference type="Proteomes" id="UP000006671"/>
    </source>
</evidence>
<dbReference type="InParanoid" id="D2UXN3"/>
<evidence type="ECO:0000313" key="1">
    <source>
        <dbReference type="EMBL" id="EFC50664.1"/>
    </source>
</evidence>
<name>D2UXN3_NAEGR</name>
<dbReference type="Proteomes" id="UP000006671">
    <property type="component" value="Unassembled WGS sequence"/>
</dbReference>
<dbReference type="AlphaFoldDB" id="D2UXN3"/>
<keyword evidence="2" id="KW-1185">Reference proteome</keyword>
<dbReference type="GeneID" id="8863780"/>
<dbReference type="EMBL" id="GG738845">
    <property type="protein sequence ID" value="EFC50664.1"/>
    <property type="molecule type" value="Genomic_DNA"/>
</dbReference>
<sequence length="810" mass="94376">MEDLRKEQIMIQNIYSKIFDEKLIRWFETAKVVVLKSWNKVLSDYETIHEYSSDLFKSQLDKILDRINNMNYISIEFLQLLNRLRQYFLDSWFHKLRSNAYSLSSDYDSFCEKFDSIELCLESFVITAQELMKTSADVRLERIYNLEGRIPVKRMSILDNVDPSNPLDTSFIAQGFSPRLASPRIENSLNRNKEKEYFTFAKKPNSFETVNSSRIRVHKIVQMTWTECKQYLESILSDEFVFISRVTEYIKEKLFSSMTLPFSTCGALRHLMNPYYSSLHNQILGENRKNYQQRNANINASSFSNHSNSFTKKESEDDVDSIKDIFKLDCDRVNSATSDDLHDFNSTLNQIEDMKVGFIQMGETSFPFLEEKNVDSLSIFYIEYLNSRITMIINGENTHTNPSGEIEPFTITKVGEVVAKPIHHCVHECIRLSRRQTYKENLSSTIEERKDNTPQCNTTLFRYLYNKEKDISTKQSLNDLRRSLGKVDDKSCLQQYSNNTSLIEWIISYRFEINSVFEITLNFIHSKTLELKLPKEKKLEVILLSSDTFVLMELVNHFVQVLRGDTLLTEYGFQSSLDTVGNHTITSNNMLFALKSILNGMKREVGKLLELYLNKISLEVTSLLDGFLQENEGWFGQYYSQSQPPNKKNKRRIVPVKVEKKSILNETYSSILNGLSHFSGHYITEDVRGFIVEYCCKLLVNQYISFIEKNHEENVNYLTRKLKRTAERVRAVNRLTMSLIDQLSEDKLTVVKSLDRIPNISIDTSLRDAILRNINHLISIQTMMIESENSVGRKKLVKKNQVLPGKEKIK</sequence>